<keyword evidence="1" id="KW-1133">Transmembrane helix</keyword>
<evidence type="ECO:0000313" key="3">
    <source>
        <dbReference type="EMBL" id="KRZ23229.1"/>
    </source>
</evidence>
<dbReference type="Proteomes" id="UP000054826">
    <property type="component" value="Unassembled WGS sequence"/>
</dbReference>
<dbReference type="AlphaFoldDB" id="A0A0V1EQB5"/>
<gene>
    <name evidence="2" type="ORF">T4A_11474</name>
    <name evidence="4" type="ORF">T4B_6988</name>
    <name evidence="3" type="ORF">T4C_5708</name>
    <name evidence="5" type="ORF">T4C_6780</name>
</gene>
<proteinExistence type="predicted"/>
<evidence type="ECO:0000313" key="7">
    <source>
        <dbReference type="Proteomes" id="UP000054805"/>
    </source>
</evidence>
<name>A0A0V1EQB5_TRIPS</name>
<dbReference type="EMBL" id="JYDS01000052">
    <property type="protein sequence ID" value="KRZ28923.1"/>
    <property type="molecule type" value="Genomic_DNA"/>
</dbReference>
<reference evidence="6 7" key="1">
    <citation type="submission" date="2015-01" db="EMBL/GenBank/DDBJ databases">
        <title>Evolution of Trichinella species and genotypes.</title>
        <authorList>
            <person name="Korhonen P.K."/>
            <person name="Edoardo P."/>
            <person name="Giuseppe L.R."/>
            <person name="Gasser R.B."/>
        </authorList>
    </citation>
    <scope>NUCLEOTIDE SEQUENCE [LARGE SCALE GENOMIC DNA]</scope>
    <source>
        <strain evidence="2">ISS13</strain>
        <strain evidence="3">ISS176</strain>
        <strain evidence="4">ISS588</strain>
    </source>
</reference>
<dbReference type="EMBL" id="JYDR01000014">
    <property type="protein sequence ID" value="KRY75956.1"/>
    <property type="molecule type" value="Genomic_DNA"/>
</dbReference>
<keyword evidence="7" id="KW-1185">Reference proteome</keyword>
<organism evidence="2 6">
    <name type="scientific">Trichinella pseudospiralis</name>
    <name type="common">Parasitic roundworm</name>
    <dbReference type="NCBI Taxonomy" id="6337"/>
    <lineage>
        <taxon>Eukaryota</taxon>
        <taxon>Metazoa</taxon>
        <taxon>Ecdysozoa</taxon>
        <taxon>Nematoda</taxon>
        <taxon>Enoplea</taxon>
        <taxon>Dorylaimia</taxon>
        <taxon>Trichinellida</taxon>
        <taxon>Trichinellidae</taxon>
        <taxon>Trichinella</taxon>
    </lineage>
</organism>
<dbReference type="EMBL" id="JYDV01000025">
    <property type="protein sequence ID" value="KRZ40710.1"/>
    <property type="molecule type" value="Genomic_DNA"/>
</dbReference>
<protein>
    <submittedName>
        <fullName evidence="2">Uncharacterized protein</fullName>
    </submittedName>
</protein>
<evidence type="ECO:0000313" key="4">
    <source>
        <dbReference type="EMBL" id="KRZ28923.1"/>
    </source>
</evidence>
<dbReference type="Proteomes" id="UP000054805">
    <property type="component" value="Unassembled WGS sequence"/>
</dbReference>
<keyword evidence="1" id="KW-0812">Transmembrane</keyword>
<comment type="caution">
    <text evidence="2">The sequence shown here is derived from an EMBL/GenBank/DDBJ whole genome shotgun (WGS) entry which is preliminary data.</text>
</comment>
<keyword evidence="1" id="KW-0472">Membrane</keyword>
<dbReference type="Proteomes" id="UP000054632">
    <property type="component" value="Unassembled WGS sequence"/>
</dbReference>
<dbReference type="EMBL" id="JYDV01000269">
    <property type="protein sequence ID" value="KRZ23229.1"/>
    <property type="molecule type" value="Genomic_DNA"/>
</dbReference>
<evidence type="ECO:0000256" key="1">
    <source>
        <dbReference type="SAM" id="Phobius"/>
    </source>
</evidence>
<evidence type="ECO:0000313" key="5">
    <source>
        <dbReference type="EMBL" id="KRZ40710.1"/>
    </source>
</evidence>
<evidence type="ECO:0000313" key="2">
    <source>
        <dbReference type="EMBL" id="KRY75956.1"/>
    </source>
</evidence>
<evidence type="ECO:0000313" key="6">
    <source>
        <dbReference type="Proteomes" id="UP000054632"/>
    </source>
</evidence>
<feature type="transmembrane region" description="Helical" evidence="1">
    <location>
        <begin position="23"/>
        <end position="43"/>
    </location>
</feature>
<sequence>MTDIFSSFQITDLIGLRRLFQSLLPAKVAVLSTLISIGHIYIFERKDFMKSLHDNFHFASVHDNVYSPLWRTATENYGIIIKAIMSAAVIKL</sequence>
<accession>A0A0V1EQB5</accession>